<evidence type="ECO:0000313" key="7">
    <source>
        <dbReference type="Proteomes" id="UP000568664"/>
    </source>
</evidence>
<sequence>MNDQYVQQGQFLQLALLGIPFDENSSYEKGPAKAPDVVKHVLAHGSLNKGTELGVNLTDENYWQIAENVVFNEEQHFNDTIEQAVSQYLSSKQLVLSLGGDHSVSYPILKAYAKHFPQLTILHIDAHSDLYDSYKGNRFSNACPFARVMEDELCQRLVQVGIRTLNEHQLAQAEKFDVEINEMRQWPLKDELVFEGPVYVSLDIDGIDPAFAPGVSHREPGGLSTREVIKLIQDINAPVVGADIVEFNPDKDIDGMTAQLAAKLTKELAGKIIASTLQI</sequence>
<protein>
    <submittedName>
        <fullName evidence="6">Agmatinase</fullName>
        <ecNumber evidence="6">3.5.3.11</ecNumber>
    </submittedName>
</protein>
<evidence type="ECO:0000313" key="6">
    <source>
        <dbReference type="EMBL" id="NMP31751.1"/>
    </source>
</evidence>
<dbReference type="CDD" id="cd11593">
    <property type="entry name" value="Agmatinase-like_2"/>
    <property type="match status" value="1"/>
</dbReference>
<name>A0A7Y0LC57_9GAMM</name>
<dbReference type="PROSITE" id="PS51409">
    <property type="entry name" value="ARGINASE_2"/>
    <property type="match status" value="1"/>
</dbReference>
<evidence type="ECO:0000256" key="2">
    <source>
        <dbReference type="ARBA" id="ARBA00022723"/>
    </source>
</evidence>
<dbReference type="InterPro" id="IPR020855">
    <property type="entry name" value="Ureohydrolase_Mn_BS"/>
</dbReference>
<dbReference type="EMBL" id="JABBXH010000003">
    <property type="protein sequence ID" value="NMP31751.1"/>
    <property type="molecule type" value="Genomic_DNA"/>
</dbReference>
<keyword evidence="3 5" id="KW-0378">Hydrolase</keyword>
<dbReference type="GO" id="GO:0046872">
    <property type="term" value="F:metal ion binding"/>
    <property type="evidence" value="ECO:0007669"/>
    <property type="project" value="UniProtKB-KW"/>
</dbReference>
<dbReference type="SUPFAM" id="SSF52768">
    <property type="entry name" value="Arginase/deacetylase"/>
    <property type="match status" value="1"/>
</dbReference>
<feature type="binding site" evidence="4">
    <location>
        <position position="129"/>
    </location>
    <ligand>
        <name>Mn(2+)</name>
        <dbReference type="ChEBI" id="CHEBI:29035"/>
        <label>1</label>
    </ligand>
</feature>
<feature type="binding site" evidence="4">
    <location>
        <position position="127"/>
    </location>
    <ligand>
        <name>Mn(2+)</name>
        <dbReference type="ChEBI" id="CHEBI:29035"/>
        <label>1</label>
    </ligand>
</feature>
<dbReference type="Pfam" id="PF00491">
    <property type="entry name" value="Arginase"/>
    <property type="match status" value="1"/>
</dbReference>
<dbReference type="Gene3D" id="3.40.800.10">
    <property type="entry name" value="Ureohydrolase domain"/>
    <property type="match status" value="1"/>
</dbReference>
<keyword evidence="7" id="KW-1185">Reference proteome</keyword>
<dbReference type="NCBIfam" id="TIGR01230">
    <property type="entry name" value="agmatinase"/>
    <property type="match status" value="1"/>
</dbReference>
<evidence type="ECO:0000256" key="3">
    <source>
        <dbReference type="ARBA" id="ARBA00022801"/>
    </source>
</evidence>
<comment type="cofactor">
    <cofactor evidence="4">
        <name>Mn(2+)</name>
        <dbReference type="ChEBI" id="CHEBI:29035"/>
    </cofactor>
    <text evidence="4">Binds 2 manganese ions per subunit.</text>
</comment>
<dbReference type="EC" id="3.5.3.11" evidence="6"/>
<keyword evidence="4" id="KW-0464">Manganese</keyword>
<dbReference type="PANTHER" id="PTHR11358">
    <property type="entry name" value="ARGINASE/AGMATINASE"/>
    <property type="match status" value="1"/>
</dbReference>
<dbReference type="RefSeq" id="WP_169075098.1">
    <property type="nucleotide sequence ID" value="NZ_JABBXH010000003.1"/>
</dbReference>
<dbReference type="PIRSF" id="PIRSF036979">
    <property type="entry name" value="Arginase"/>
    <property type="match status" value="1"/>
</dbReference>
<dbReference type="PANTHER" id="PTHR11358:SF26">
    <property type="entry name" value="GUANIDINO ACID HYDROLASE, MITOCHONDRIAL"/>
    <property type="match status" value="1"/>
</dbReference>
<reference evidence="6 7" key="1">
    <citation type="submission" date="2020-04" db="EMBL/GenBank/DDBJ databases">
        <title>Thalassotalea sp. M1531, isolated from the surface of marine red alga.</title>
        <authorList>
            <person name="Pang L."/>
            <person name="Lu D.-C."/>
        </authorList>
    </citation>
    <scope>NUCLEOTIDE SEQUENCE [LARGE SCALE GENOMIC DNA]</scope>
    <source>
        <strain evidence="6 7">M1531</strain>
    </source>
</reference>
<dbReference type="GO" id="GO:0033389">
    <property type="term" value="P:putrescine biosynthetic process from arginine, via agmatine"/>
    <property type="evidence" value="ECO:0007669"/>
    <property type="project" value="TreeGrafter"/>
</dbReference>
<gene>
    <name evidence="6" type="primary">speB</name>
    <name evidence="6" type="ORF">HII17_09265</name>
</gene>
<dbReference type="GO" id="GO:0008783">
    <property type="term" value="F:agmatinase activity"/>
    <property type="evidence" value="ECO:0007669"/>
    <property type="project" value="UniProtKB-EC"/>
</dbReference>
<dbReference type="Proteomes" id="UP000568664">
    <property type="component" value="Unassembled WGS sequence"/>
</dbReference>
<feature type="binding site" evidence="4">
    <location>
        <position position="203"/>
    </location>
    <ligand>
        <name>Mn(2+)</name>
        <dbReference type="ChEBI" id="CHEBI:29035"/>
        <label>1</label>
    </ligand>
</feature>
<evidence type="ECO:0000256" key="1">
    <source>
        <dbReference type="ARBA" id="ARBA00009227"/>
    </source>
</evidence>
<feature type="binding site" evidence="4">
    <location>
        <position position="205"/>
    </location>
    <ligand>
        <name>Mn(2+)</name>
        <dbReference type="ChEBI" id="CHEBI:29035"/>
        <label>1</label>
    </ligand>
</feature>
<dbReference type="InterPro" id="IPR006035">
    <property type="entry name" value="Ureohydrolase"/>
</dbReference>
<comment type="similarity">
    <text evidence="1">Belongs to the arginase family. Agmatinase subfamily.</text>
</comment>
<proteinExistence type="inferred from homology"/>
<evidence type="ECO:0000256" key="4">
    <source>
        <dbReference type="PIRSR" id="PIRSR036979-1"/>
    </source>
</evidence>
<comment type="caution">
    <text evidence="6">The sequence shown here is derived from an EMBL/GenBank/DDBJ whole genome shotgun (WGS) entry which is preliminary data.</text>
</comment>
<dbReference type="AlphaFoldDB" id="A0A7Y0LC57"/>
<feature type="binding site" evidence="4">
    <location>
        <position position="125"/>
    </location>
    <ligand>
        <name>Mn(2+)</name>
        <dbReference type="ChEBI" id="CHEBI:29035"/>
        <label>1</label>
    </ligand>
</feature>
<organism evidence="6 7">
    <name type="scientific">Thalassotalea algicola</name>
    <dbReference type="NCBI Taxonomy" id="2716224"/>
    <lineage>
        <taxon>Bacteria</taxon>
        <taxon>Pseudomonadati</taxon>
        <taxon>Pseudomonadota</taxon>
        <taxon>Gammaproteobacteria</taxon>
        <taxon>Alteromonadales</taxon>
        <taxon>Colwelliaceae</taxon>
        <taxon>Thalassotalea</taxon>
    </lineage>
</organism>
<dbReference type="PROSITE" id="PS01053">
    <property type="entry name" value="ARGINASE_1"/>
    <property type="match status" value="1"/>
</dbReference>
<keyword evidence="2 4" id="KW-0479">Metal-binding</keyword>
<accession>A0A7Y0LC57</accession>
<feature type="binding site" evidence="4">
    <location>
        <position position="102"/>
    </location>
    <ligand>
        <name>Mn(2+)</name>
        <dbReference type="ChEBI" id="CHEBI:29035"/>
        <label>1</label>
    </ligand>
</feature>
<evidence type="ECO:0000256" key="5">
    <source>
        <dbReference type="RuleBase" id="RU003684"/>
    </source>
</evidence>
<dbReference type="InterPro" id="IPR005925">
    <property type="entry name" value="Agmatinase-rel"/>
</dbReference>
<dbReference type="InterPro" id="IPR023696">
    <property type="entry name" value="Ureohydrolase_dom_sf"/>
</dbReference>